<evidence type="ECO:0000256" key="1">
    <source>
        <dbReference type="ARBA" id="ARBA00022729"/>
    </source>
</evidence>
<proteinExistence type="predicted"/>
<accession>A0A376EH40</accession>
<evidence type="ECO:0000313" key="6">
    <source>
        <dbReference type="Proteomes" id="UP000273270"/>
    </source>
</evidence>
<dbReference type="EMBL" id="UFVQ01000003">
    <property type="protein sequence ID" value="STD08153.1"/>
    <property type="molecule type" value="Genomic_DNA"/>
</dbReference>
<dbReference type="KEGG" id="ccau:EG346_02560"/>
<keyword evidence="1" id="KW-0732">Signal</keyword>
<feature type="domain" description="Secretion system C-terminal sorting" evidence="2">
    <location>
        <begin position="23"/>
        <end position="80"/>
    </location>
</feature>
<keyword evidence="6" id="KW-1185">Reference proteome</keyword>
<reference evidence="6" key="2">
    <citation type="submission" date="2018-11" db="EMBL/GenBank/DDBJ databases">
        <title>Proposal to divide the Flavobacteriaceae and reorganize its genera based on Amino Acid Identity values calculated from whole genome sequences.</title>
        <authorList>
            <person name="Nicholson A.C."/>
            <person name="Gulvik C.A."/>
            <person name="Whitney A.M."/>
            <person name="Humrighouse B.W."/>
            <person name="Bell M."/>
            <person name="Holmes B."/>
            <person name="Steigerwalt A.G."/>
            <person name="Villarma A."/>
            <person name="Sheth M."/>
            <person name="Batra D."/>
            <person name="Pryor J."/>
            <person name="Bernardet J.-F."/>
            <person name="Hugo C."/>
            <person name="Kampfer P."/>
            <person name="Newman J."/>
            <person name="McQuiston J.R."/>
        </authorList>
    </citation>
    <scope>NUCLEOTIDE SEQUENCE [LARGE SCALE GENOMIC DNA]</scope>
    <source>
        <strain evidence="6">G0188</strain>
    </source>
</reference>
<dbReference type="OrthoDB" id="1489153at2"/>
<dbReference type="Proteomes" id="UP000255224">
    <property type="component" value="Unassembled WGS sequence"/>
</dbReference>
<accession>A0A3G6M180</accession>
<dbReference type="InterPro" id="IPR026444">
    <property type="entry name" value="Secre_tail"/>
</dbReference>
<evidence type="ECO:0000259" key="2">
    <source>
        <dbReference type="Pfam" id="PF18962"/>
    </source>
</evidence>
<dbReference type="EMBL" id="CP033920">
    <property type="protein sequence ID" value="AZA47145.1"/>
    <property type="molecule type" value="Genomic_DNA"/>
</dbReference>
<protein>
    <submittedName>
        <fullName evidence="3">T9SS C-terminal target domain-containing protein</fullName>
    </submittedName>
</protein>
<dbReference type="Pfam" id="PF18962">
    <property type="entry name" value="Por_Secre_tail"/>
    <property type="match status" value="1"/>
</dbReference>
<reference evidence="3" key="3">
    <citation type="submission" date="2018-11" db="EMBL/GenBank/DDBJ databases">
        <title>Proposal to divide the Flavobacteriaceae and reorganize its genera based on Amino Acid Identity values calculated from whole genome sequences.</title>
        <authorList>
            <person name="Nicholson A.C."/>
            <person name="Gulvik C.A."/>
            <person name="Whitney A.M."/>
            <person name="Humrighouse B.W."/>
            <person name="Bell M."/>
            <person name="Holmes B."/>
            <person name="Steigerwalt A."/>
            <person name="Villarma A."/>
            <person name="Sheth M."/>
            <person name="Batra D."/>
            <person name="Pryor J."/>
            <person name="Bernardet J.-F."/>
            <person name="Hugo C."/>
            <person name="Kampfer P."/>
            <person name="Newman J."/>
            <person name="Mcquiston J.R."/>
        </authorList>
    </citation>
    <scope>NUCLEOTIDE SEQUENCE [LARGE SCALE GENOMIC DNA]</scope>
    <source>
        <strain evidence="3">G0188</strain>
    </source>
</reference>
<sequence>MSDLHEFYYSVSDQKKYERKTSVYPDPVKEALTIQNAPSKEYKIFSMVGNLSLSGSLERDSIHVSGLTKRVYIIQIGDVIKKFIKD</sequence>
<dbReference type="RefSeq" id="WP_123876908.1">
    <property type="nucleotide sequence ID" value="NZ_CP033920.1"/>
</dbReference>
<dbReference type="AlphaFoldDB" id="A0A376EH40"/>
<dbReference type="Proteomes" id="UP000273270">
    <property type="component" value="Chromosome"/>
</dbReference>
<evidence type="ECO:0000313" key="3">
    <source>
        <dbReference type="EMBL" id="AZA47145.1"/>
    </source>
</evidence>
<evidence type="ECO:0000313" key="5">
    <source>
        <dbReference type="Proteomes" id="UP000255224"/>
    </source>
</evidence>
<name>A0A376EH40_CHRCU</name>
<reference evidence="4 5" key="1">
    <citation type="submission" date="2018-06" db="EMBL/GenBank/DDBJ databases">
        <authorList>
            <consortium name="Pathogen Informatics"/>
            <person name="Doyle S."/>
        </authorList>
    </citation>
    <scope>NUCLEOTIDE SEQUENCE [LARGE SCALE GENOMIC DNA]</scope>
    <source>
        <strain evidence="4 5">NCTC13533</strain>
    </source>
</reference>
<organism evidence="4 5">
    <name type="scientific">Chryseobacterium carnipullorum</name>
    <dbReference type="NCBI Taxonomy" id="1124835"/>
    <lineage>
        <taxon>Bacteria</taxon>
        <taxon>Pseudomonadati</taxon>
        <taxon>Bacteroidota</taxon>
        <taxon>Flavobacteriia</taxon>
        <taxon>Flavobacteriales</taxon>
        <taxon>Weeksellaceae</taxon>
        <taxon>Chryseobacterium group</taxon>
        <taxon>Chryseobacterium</taxon>
    </lineage>
</organism>
<evidence type="ECO:0000313" key="4">
    <source>
        <dbReference type="EMBL" id="STD08153.1"/>
    </source>
</evidence>
<gene>
    <name evidence="3" type="ORF">EG346_02560</name>
    <name evidence="4" type="ORF">NCTC13533_04371</name>
</gene>